<comment type="subcellular location">
    <subcellularLocation>
        <location evidence="1">Membrane</location>
    </subcellularLocation>
</comment>
<evidence type="ECO:0000259" key="5">
    <source>
        <dbReference type="Pfam" id="PF01094"/>
    </source>
</evidence>
<dbReference type="Gene3D" id="3.40.50.2300">
    <property type="match status" value="1"/>
</dbReference>
<keyword evidence="4" id="KW-0472">Membrane</keyword>
<evidence type="ECO:0000256" key="1">
    <source>
        <dbReference type="ARBA" id="ARBA00004370"/>
    </source>
</evidence>
<gene>
    <name evidence="6" type="ORF">BSTOLATCC_MIC50779</name>
</gene>
<evidence type="ECO:0000256" key="4">
    <source>
        <dbReference type="ARBA" id="ARBA00023136"/>
    </source>
</evidence>
<dbReference type="InterPro" id="IPR028082">
    <property type="entry name" value="Peripla_BP_I"/>
</dbReference>
<keyword evidence="7" id="KW-1185">Reference proteome</keyword>
<protein>
    <recommendedName>
        <fullName evidence="5">Receptor ligand binding region domain-containing protein</fullName>
    </recommendedName>
</protein>
<evidence type="ECO:0000256" key="2">
    <source>
        <dbReference type="ARBA" id="ARBA00022692"/>
    </source>
</evidence>
<comment type="caution">
    <text evidence="6">The sequence shown here is derived from an EMBL/GenBank/DDBJ whole genome shotgun (WGS) entry which is preliminary data.</text>
</comment>
<dbReference type="EMBL" id="CAJZBQ010000051">
    <property type="protein sequence ID" value="CAG9330178.1"/>
    <property type="molecule type" value="Genomic_DNA"/>
</dbReference>
<accession>A0AAU9K3G1</accession>
<organism evidence="6 7">
    <name type="scientific">Blepharisma stoltei</name>
    <dbReference type="NCBI Taxonomy" id="1481888"/>
    <lineage>
        <taxon>Eukaryota</taxon>
        <taxon>Sar</taxon>
        <taxon>Alveolata</taxon>
        <taxon>Ciliophora</taxon>
        <taxon>Postciliodesmatophora</taxon>
        <taxon>Heterotrichea</taxon>
        <taxon>Heterotrichida</taxon>
        <taxon>Blepharismidae</taxon>
        <taxon>Blepharisma</taxon>
    </lineage>
</organism>
<evidence type="ECO:0000313" key="6">
    <source>
        <dbReference type="EMBL" id="CAG9330178.1"/>
    </source>
</evidence>
<keyword evidence="2" id="KW-0812">Transmembrane</keyword>
<keyword evidence="3" id="KW-1133">Transmembrane helix</keyword>
<feature type="domain" description="Receptor ligand binding region" evidence="5">
    <location>
        <begin position="353"/>
        <end position="544"/>
    </location>
</feature>
<evidence type="ECO:0000256" key="3">
    <source>
        <dbReference type="ARBA" id="ARBA00022989"/>
    </source>
</evidence>
<proteinExistence type="predicted"/>
<sequence>MLFKIVAILTLGWCLNLLIVDEKEPKEIFDSLEESYINIYIEYKILEELIKIEYEIDRDTIIIDLSSNIQSHFWISQLASRQRILHIINDDFNKGYSTWTFSLKPYPDRYINSLVNVLKNFNWSSGIVFLSDKNSWMKEKISKIFDNDFHYIIVESKTDISQVIDREVFRLGSYLYYLFTESNISEDIIQNLIRTNLLLKDSGILLSQESSYNTNFNGALILASKGQENTKSYEQETVQSLKNLFSQMFAAQNFNNTGNDINFIMKDILMSICESHFCANSFNLVNIQSGNRVIIGDSLSFSINDSIIFPCNSLLIPEPCKKIIKVSISNGSINPTTPPMPFTHTNYYGCYTAINQINTGQDLIENFMLSPSTFDCGVSEYNSTFMYNCFSKKFDDIGVMHFPSSFTPVVSGTMLTLPKLNHSIPLIAGMSNDDVLTLPQKYPFFSRTSFDYVYVAAQFIKVLYTMGWKNCAVLYQVEPLYTAMYQQFVETAEKYNMNILNREYLRAIPGDVNNYEALLNHTEIVQEVINSNARLLIMIMLADISIATMDLFYDLGLRNGDLIVLWAMPAWINTIYVPRSGGLAGYRRIWNLYPRT</sequence>
<name>A0AAU9K3G1_9CILI</name>
<dbReference type="SUPFAM" id="SSF53822">
    <property type="entry name" value="Periplasmic binding protein-like I"/>
    <property type="match status" value="1"/>
</dbReference>
<dbReference type="GO" id="GO:0016020">
    <property type="term" value="C:membrane"/>
    <property type="evidence" value="ECO:0007669"/>
    <property type="project" value="UniProtKB-SubCell"/>
</dbReference>
<dbReference type="Proteomes" id="UP001162131">
    <property type="component" value="Unassembled WGS sequence"/>
</dbReference>
<reference evidence="6" key="1">
    <citation type="submission" date="2021-09" db="EMBL/GenBank/DDBJ databases">
        <authorList>
            <consortium name="AG Swart"/>
            <person name="Singh M."/>
            <person name="Singh A."/>
            <person name="Seah K."/>
            <person name="Emmerich C."/>
        </authorList>
    </citation>
    <scope>NUCLEOTIDE SEQUENCE</scope>
    <source>
        <strain evidence="6">ATCC30299</strain>
    </source>
</reference>
<dbReference type="AlphaFoldDB" id="A0AAU9K3G1"/>
<dbReference type="InterPro" id="IPR001828">
    <property type="entry name" value="ANF_lig-bd_rcpt"/>
</dbReference>
<dbReference type="Pfam" id="PF01094">
    <property type="entry name" value="ANF_receptor"/>
    <property type="match status" value="1"/>
</dbReference>
<evidence type="ECO:0000313" key="7">
    <source>
        <dbReference type="Proteomes" id="UP001162131"/>
    </source>
</evidence>